<evidence type="ECO:0000256" key="7">
    <source>
        <dbReference type="ARBA" id="ARBA00022729"/>
    </source>
</evidence>
<evidence type="ECO:0000313" key="15">
    <source>
        <dbReference type="Proteomes" id="UP000623250"/>
    </source>
</evidence>
<feature type="signal peptide" evidence="11">
    <location>
        <begin position="1"/>
        <end position="27"/>
    </location>
</feature>
<dbReference type="InterPro" id="IPR036907">
    <property type="entry name" value="5'-Nucleotdase_C_sf"/>
</dbReference>
<evidence type="ECO:0000256" key="9">
    <source>
        <dbReference type="ARBA" id="ARBA00022801"/>
    </source>
</evidence>
<evidence type="ECO:0000256" key="3">
    <source>
        <dbReference type="ARBA" id="ARBA00001968"/>
    </source>
</evidence>
<name>A0A8I1KHS1_9HYPH</name>
<dbReference type="AlphaFoldDB" id="A0A8I1KHS1"/>
<keyword evidence="6" id="KW-0479">Metal-binding</keyword>
<dbReference type="PANTHER" id="PTHR11575:SF6">
    <property type="entry name" value="2',3'-CYCLIC-NUCLEOTIDE 2'-PHOSPHODIESTERASE_3'-NUCLEOTIDASE"/>
    <property type="match status" value="1"/>
</dbReference>
<dbReference type="Gene3D" id="3.90.780.10">
    <property type="entry name" value="5'-Nucleotidase, C-terminal domain"/>
    <property type="match status" value="1"/>
</dbReference>
<comment type="catalytic activity">
    <reaction evidence="1">
        <text>a ribonucleoside 3'-phosphate + H2O = a ribonucleoside + phosphate</text>
        <dbReference type="Rhea" id="RHEA:10144"/>
        <dbReference type="ChEBI" id="CHEBI:13197"/>
        <dbReference type="ChEBI" id="CHEBI:15377"/>
        <dbReference type="ChEBI" id="CHEBI:18254"/>
        <dbReference type="ChEBI" id="CHEBI:43474"/>
        <dbReference type="EC" id="3.1.3.6"/>
    </reaction>
</comment>
<organism evidence="14 15">
    <name type="scientific">Rhodomicrobium udaipurense</name>
    <dbReference type="NCBI Taxonomy" id="1202716"/>
    <lineage>
        <taxon>Bacteria</taxon>
        <taxon>Pseudomonadati</taxon>
        <taxon>Pseudomonadota</taxon>
        <taxon>Alphaproteobacteria</taxon>
        <taxon>Hyphomicrobiales</taxon>
        <taxon>Hyphomicrobiaceae</taxon>
        <taxon>Rhodomicrobium</taxon>
    </lineage>
</organism>
<keyword evidence="10" id="KW-0511">Multifunctional enzyme</keyword>
<comment type="catalytic activity">
    <reaction evidence="2">
        <text>a nucleoside 2',3'-cyclic phosphate + H2O = a nucleoside 3'-phosphate + H(+)</text>
        <dbReference type="Rhea" id="RHEA:19621"/>
        <dbReference type="ChEBI" id="CHEBI:15377"/>
        <dbReference type="ChEBI" id="CHEBI:15378"/>
        <dbReference type="ChEBI" id="CHEBI:66949"/>
        <dbReference type="ChEBI" id="CHEBI:66954"/>
        <dbReference type="EC" id="3.1.4.16"/>
    </reaction>
</comment>
<dbReference type="GO" id="GO:0030288">
    <property type="term" value="C:outer membrane-bounded periplasmic space"/>
    <property type="evidence" value="ECO:0007669"/>
    <property type="project" value="TreeGrafter"/>
</dbReference>
<dbReference type="PANTHER" id="PTHR11575">
    <property type="entry name" value="5'-NUCLEOTIDASE-RELATED"/>
    <property type="match status" value="1"/>
</dbReference>
<dbReference type="InterPro" id="IPR029052">
    <property type="entry name" value="Metallo-depent_PP-like"/>
</dbReference>
<dbReference type="InterPro" id="IPR008334">
    <property type="entry name" value="5'-Nucleotdase_C"/>
</dbReference>
<evidence type="ECO:0000256" key="5">
    <source>
        <dbReference type="ARBA" id="ARBA00006654"/>
    </source>
</evidence>
<dbReference type="PRINTS" id="PR01607">
    <property type="entry name" value="APYRASEFAMLY"/>
</dbReference>
<dbReference type="GO" id="GO:0008663">
    <property type="term" value="F:2',3'-cyclic-nucleotide 2'-phosphodiesterase activity"/>
    <property type="evidence" value="ECO:0007669"/>
    <property type="project" value="UniProtKB-EC"/>
</dbReference>
<dbReference type="GO" id="GO:0009166">
    <property type="term" value="P:nucleotide catabolic process"/>
    <property type="evidence" value="ECO:0007669"/>
    <property type="project" value="InterPro"/>
</dbReference>
<proteinExistence type="inferred from homology"/>
<keyword evidence="9 11" id="KW-0378">Hydrolase</keyword>
<reference evidence="14 15" key="1">
    <citation type="submission" date="2020-12" db="EMBL/GenBank/DDBJ databases">
        <title>Revised draft genomes of Rhodomicrobium vannielii ATCC 17100 and Rhodomicrobium udaipurense JA643.</title>
        <authorList>
            <person name="Conners E.M."/>
            <person name="Davenport E.J."/>
            <person name="Bose A."/>
        </authorList>
    </citation>
    <scope>NUCLEOTIDE SEQUENCE [LARGE SCALE GENOMIC DNA]</scope>
    <source>
        <strain evidence="14 15">JA643</strain>
    </source>
</reference>
<evidence type="ECO:0000256" key="10">
    <source>
        <dbReference type="ARBA" id="ARBA00023268"/>
    </source>
</evidence>
<comment type="subcellular location">
    <subcellularLocation>
        <location evidence="4">Cell envelope</location>
    </subcellularLocation>
</comment>
<comment type="cofactor">
    <cofactor evidence="3">
        <name>a divalent metal cation</name>
        <dbReference type="ChEBI" id="CHEBI:60240"/>
    </cofactor>
</comment>
<dbReference type="Proteomes" id="UP000623250">
    <property type="component" value="Unassembled WGS sequence"/>
</dbReference>
<keyword evidence="8 11" id="KW-0547">Nucleotide-binding</keyword>
<dbReference type="InterPro" id="IPR041827">
    <property type="entry name" value="CpdB_N"/>
</dbReference>
<dbReference type="InterPro" id="IPR006179">
    <property type="entry name" value="5_nucleotidase/apyrase"/>
</dbReference>
<comment type="similarity">
    <text evidence="5 11">Belongs to the 5'-nucleotidase family.</text>
</comment>
<evidence type="ECO:0000256" key="11">
    <source>
        <dbReference type="RuleBase" id="RU362119"/>
    </source>
</evidence>
<keyword evidence="7 11" id="KW-0732">Signal</keyword>
<gene>
    <name evidence="14" type="ORF">JDN41_10580</name>
</gene>
<protein>
    <submittedName>
        <fullName evidence="14">Bifunctional 2',3'-cyclic-nucleotide 2'-phosphodiesterase/3'-nucleotidase</fullName>
    </submittedName>
</protein>
<dbReference type="GO" id="GO:0008254">
    <property type="term" value="F:3'-nucleotidase activity"/>
    <property type="evidence" value="ECO:0007669"/>
    <property type="project" value="UniProtKB-EC"/>
</dbReference>
<dbReference type="Gene3D" id="3.60.21.10">
    <property type="match status" value="1"/>
</dbReference>
<comment type="caution">
    <text evidence="14">The sequence shown here is derived from an EMBL/GenBank/DDBJ whole genome shotgun (WGS) entry which is preliminary data.</text>
</comment>
<dbReference type="Pfam" id="PF02872">
    <property type="entry name" value="5_nucleotid_C"/>
    <property type="match status" value="1"/>
</dbReference>
<evidence type="ECO:0000313" key="14">
    <source>
        <dbReference type="EMBL" id="MBJ7544000.1"/>
    </source>
</evidence>
<dbReference type="SUPFAM" id="SSF55816">
    <property type="entry name" value="5'-nucleotidase (syn. UDP-sugar hydrolase), C-terminal domain"/>
    <property type="match status" value="1"/>
</dbReference>
<dbReference type="RefSeq" id="WP_037238764.1">
    <property type="nucleotide sequence ID" value="NZ_JAEMUK010000024.1"/>
</dbReference>
<dbReference type="PROSITE" id="PS00786">
    <property type="entry name" value="5_NUCLEOTIDASE_2"/>
    <property type="match status" value="1"/>
</dbReference>
<dbReference type="GO" id="GO:0000166">
    <property type="term" value="F:nucleotide binding"/>
    <property type="evidence" value="ECO:0007669"/>
    <property type="project" value="UniProtKB-KW"/>
</dbReference>
<feature type="domain" description="5'-Nucleotidase C-terminal" evidence="13">
    <location>
        <begin position="389"/>
        <end position="550"/>
    </location>
</feature>
<dbReference type="Pfam" id="PF00149">
    <property type="entry name" value="Metallophos"/>
    <property type="match status" value="1"/>
</dbReference>
<evidence type="ECO:0000256" key="2">
    <source>
        <dbReference type="ARBA" id="ARBA00001730"/>
    </source>
</evidence>
<evidence type="ECO:0000259" key="13">
    <source>
        <dbReference type="Pfam" id="PF02872"/>
    </source>
</evidence>
<dbReference type="GO" id="GO:0046872">
    <property type="term" value="F:metal ion binding"/>
    <property type="evidence" value="ECO:0007669"/>
    <property type="project" value="UniProtKB-KW"/>
</dbReference>
<dbReference type="InterPro" id="IPR006146">
    <property type="entry name" value="5'-Nucleotdase_CS"/>
</dbReference>
<keyword evidence="15" id="KW-1185">Reference proteome</keyword>
<dbReference type="SUPFAM" id="SSF56300">
    <property type="entry name" value="Metallo-dependent phosphatases"/>
    <property type="match status" value="1"/>
</dbReference>
<evidence type="ECO:0000256" key="8">
    <source>
        <dbReference type="ARBA" id="ARBA00022741"/>
    </source>
</evidence>
<accession>A0A8I1KHS1</accession>
<evidence type="ECO:0000256" key="4">
    <source>
        <dbReference type="ARBA" id="ARBA00004196"/>
    </source>
</evidence>
<feature type="domain" description="Calcineurin-like phosphoesterase" evidence="12">
    <location>
        <begin position="37"/>
        <end position="269"/>
    </location>
</feature>
<evidence type="ECO:0000256" key="1">
    <source>
        <dbReference type="ARBA" id="ARBA00000527"/>
    </source>
</evidence>
<dbReference type="CDD" id="cd07410">
    <property type="entry name" value="MPP_CpdB_N"/>
    <property type="match status" value="1"/>
</dbReference>
<dbReference type="NCBIfam" id="NF006938">
    <property type="entry name" value="PRK09420.1"/>
    <property type="match status" value="1"/>
</dbReference>
<evidence type="ECO:0000259" key="12">
    <source>
        <dbReference type="Pfam" id="PF00149"/>
    </source>
</evidence>
<dbReference type="InterPro" id="IPR004843">
    <property type="entry name" value="Calcineurin-like_PHP"/>
</dbReference>
<sequence length="634" mass="68043">MTIAITRRTALGAAAYLATLGLSDALAADSGPRMRIRLLETSDLHMFVMDWDYYHAKPDPTVGLTRVATLIRAARRESPNALLFDNGDFLQGNPLADYIAAQPPGTEPHPLVATMTALGYDAAGLGNHEFNYGLDFLEATVQNAPFSFVCANVVRAGGAPFLPSYTVLKRVFKDEAGAEHELRIGVISFLPPQIMSWDKARLEGKVEASDIVLTARRLVPELRAKCDVLVALCHSGIGTGAWAEGEEHAALHLAAVPGIDAILLGHAHRVFPGKDYASADGVDAVAGRLHGVPAVMPGFWGSHLGVIDLGLRRDGERWIVEKADVEARPIYRREGGTVHELTTADGAVTASIAAAHRGTLSWIEQPAGALDAPIHSYFVWAGYDPTTALVNAAQIAYAKPLLAAAGFGVLPLLSAAAPYRVGYKPDSFIDIPAGPVPMRAVADLYIYSSNTVTVVKATGAQIVAWLEWATRVFNTIDPSTAGSQPLVNRKIPSYNFDTIAGLTYAINVTKPSGRIADVRFEGKPLDLTREFAVVTNNYRADGGGGFAALKDAEILLRAPDTNRDAVFRYFRASPTVHVHDTTPWRFAPAERPVEVWFDTGKAAVPLIEGSKELVLLGDGEPGYARVGMSLGREI</sequence>
<evidence type="ECO:0000256" key="6">
    <source>
        <dbReference type="ARBA" id="ARBA00022723"/>
    </source>
</evidence>
<dbReference type="EMBL" id="JAEMUK010000024">
    <property type="protein sequence ID" value="MBJ7544000.1"/>
    <property type="molecule type" value="Genomic_DNA"/>
</dbReference>
<feature type="chain" id="PRO_5034946622" evidence="11">
    <location>
        <begin position="28"/>
        <end position="634"/>
    </location>
</feature>